<accession>A0A7W9ASG0</accession>
<reference evidence="2 3" key="1">
    <citation type="submission" date="2020-08" db="EMBL/GenBank/DDBJ databases">
        <title>Genomic Encyclopedia of Type Strains, Phase IV (KMG-IV): sequencing the most valuable type-strain genomes for metagenomic binning, comparative biology and taxonomic classification.</title>
        <authorList>
            <person name="Goeker M."/>
        </authorList>
    </citation>
    <scope>NUCLEOTIDE SEQUENCE [LARGE SCALE GENOMIC DNA]</scope>
    <source>
        <strain evidence="2 3">DSM 27244</strain>
    </source>
</reference>
<dbReference type="AlphaFoldDB" id="A0A7W9ASG0"/>
<evidence type="ECO:0000256" key="1">
    <source>
        <dbReference type="SAM" id="MobiDB-lite"/>
    </source>
</evidence>
<dbReference type="EMBL" id="JACIJJ010000004">
    <property type="protein sequence ID" value="MBB5699722.1"/>
    <property type="molecule type" value="Genomic_DNA"/>
</dbReference>
<evidence type="ECO:0008006" key="4">
    <source>
        <dbReference type="Google" id="ProtNLM"/>
    </source>
</evidence>
<organism evidence="2 3">
    <name type="scientific">Sphingomonas yantingensis</name>
    <dbReference type="NCBI Taxonomy" id="1241761"/>
    <lineage>
        <taxon>Bacteria</taxon>
        <taxon>Pseudomonadati</taxon>
        <taxon>Pseudomonadota</taxon>
        <taxon>Alphaproteobacteria</taxon>
        <taxon>Sphingomonadales</taxon>
        <taxon>Sphingomonadaceae</taxon>
        <taxon>Sphingomonas</taxon>
    </lineage>
</organism>
<dbReference type="RefSeq" id="WP_184030093.1">
    <property type="nucleotide sequence ID" value="NZ_JACIJJ010000004.1"/>
</dbReference>
<sequence length="83" mass="8887">MGIHHTNVPTNTRPSVPIAATRDAGSETDALQAALTDMTAAFSNDFVAARIGDRHNTYEHRARVLRQMAGSLATMRAHDAVAS</sequence>
<comment type="caution">
    <text evidence="2">The sequence shown here is derived from an EMBL/GenBank/DDBJ whole genome shotgun (WGS) entry which is preliminary data.</text>
</comment>
<protein>
    <recommendedName>
        <fullName evidence="4">Acyl-CoA dehydrogenase</fullName>
    </recommendedName>
</protein>
<evidence type="ECO:0000313" key="3">
    <source>
        <dbReference type="Proteomes" id="UP000557739"/>
    </source>
</evidence>
<keyword evidence="3" id="KW-1185">Reference proteome</keyword>
<feature type="region of interest" description="Disordered" evidence="1">
    <location>
        <begin position="1"/>
        <end position="24"/>
    </location>
</feature>
<name>A0A7W9ASG0_9SPHN</name>
<proteinExistence type="predicted"/>
<dbReference type="Proteomes" id="UP000557739">
    <property type="component" value="Unassembled WGS sequence"/>
</dbReference>
<evidence type="ECO:0000313" key="2">
    <source>
        <dbReference type="EMBL" id="MBB5699722.1"/>
    </source>
</evidence>
<gene>
    <name evidence="2" type="ORF">FHR19_003088</name>
</gene>